<organism evidence="1 2">
    <name type="scientific">Hymenobacter lapidarius</name>
    <dbReference type="NCBI Taxonomy" id="1908237"/>
    <lineage>
        <taxon>Bacteria</taxon>
        <taxon>Pseudomonadati</taxon>
        <taxon>Bacteroidota</taxon>
        <taxon>Cytophagia</taxon>
        <taxon>Cytophagales</taxon>
        <taxon>Hymenobacteraceae</taxon>
        <taxon>Hymenobacter</taxon>
    </lineage>
</organism>
<sequence length="67" mass="7711">MFTVVIAGQQVGGWMRHVKWSDNLHHVVFSLTRKTWVVMYKLYLSGIKLDADGLISLLTNEELADYD</sequence>
<reference evidence="1 2" key="1">
    <citation type="submission" date="2016-08" db="EMBL/GenBank/DDBJ databases">
        <title>Hymenobacter coccineus sp. nov., Hymenobacter lapidarius sp. nov. and Hymenobacter glacialis sp. nov., isolated from Antarctic soil.</title>
        <authorList>
            <person name="Sedlacek I."/>
            <person name="Kralova S."/>
            <person name="Kyrova K."/>
            <person name="Maslanova I."/>
            <person name="Stankova E."/>
            <person name="Vrbovska V."/>
            <person name="Nemec M."/>
            <person name="Bartak M."/>
            <person name="Svec P."/>
            <person name="Busse H.-J."/>
            <person name="Pantucek R."/>
        </authorList>
    </citation>
    <scope>NUCLEOTIDE SEQUENCE [LARGE SCALE GENOMIC DNA]</scope>
    <source>
        <strain evidence="1 2">CCM 8643</strain>
    </source>
</reference>
<accession>A0A1G1SVL2</accession>
<dbReference type="EMBL" id="MDZB01000142">
    <property type="protein sequence ID" value="OGX82651.1"/>
    <property type="molecule type" value="Genomic_DNA"/>
</dbReference>
<comment type="caution">
    <text evidence="1">The sequence shown here is derived from an EMBL/GenBank/DDBJ whole genome shotgun (WGS) entry which is preliminary data.</text>
</comment>
<proteinExistence type="predicted"/>
<dbReference type="Proteomes" id="UP000176294">
    <property type="component" value="Unassembled WGS sequence"/>
</dbReference>
<protein>
    <submittedName>
        <fullName evidence="1">Uncharacterized protein</fullName>
    </submittedName>
</protein>
<dbReference type="AlphaFoldDB" id="A0A1G1SVL2"/>
<evidence type="ECO:0000313" key="1">
    <source>
        <dbReference type="EMBL" id="OGX82651.1"/>
    </source>
</evidence>
<dbReference type="RefSeq" id="WP_204378340.1">
    <property type="nucleotide sequence ID" value="NZ_MDZB01000142.1"/>
</dbReference>
<evidence type="ECO:0000313" key="2">
    <source>
        <dbReference type="Proteomes" id="UP000176294"/>
    </source>
</evidence>
<name>A0A1G1SVL2_9BACT</name>
<keyword evidence="2" id="KW-1185">Reference proteome</keyword>
<dbReference type="STRING" id="1908237.BEN47_04570"/>
<gene>
    <name evidence="1" type="ORF">BEN47_04570</name>
</gene>